<dbReference type="Proteomes" id="UP000015104">
    <property type="component" value="Unassembled WGS sequence"/>
</dbReference>
<dbReference type="GO" id="GO:0042427">
    <property type="term" value="P:serotonin biosynthetic process"/>
    <property type="evidence" value="ECO:0007669"/>
    <property type="project" value="TreeGrafter"/>
</dbReference>
<dbReference type="STRING" id="32264.T1KA71"/>
<keyword evidence="2" id="KW-0456">Lyase</keyword>
<dbReference type="PRINTS" id="PR00800">
    <property type="entry name" value="YHDCRBOXLASE"/>
</dbReference>
<dbReference type="AlphaFoldDB" id="T1KA71"/>
<dbReference type="GO" id="GO:0006520">
    <property type="term" value="P:amino acid metabolic process"/>
    <property type="evidence" value="ECO:0007669"/>
    <property type="project" value="InterPro"/>
</dbReference>
<dbReference type="HOGENOM" id="CLU_190188_0_0_1"/>
<reference evidence="3" key="2">
    <citation type="submission" date="2015-06" db="UniProtKB">
        <authorList>
            <consortium name="EnsemblMetazoa"/>
        </authorList>
    </citation>
    <scope>IDENTIFICATION</scope>
</reference>
<dbReference type="InterPro" id="IPR015424">
    <property type="entry name" value="PyrdxlP-dep_Trfase"/>
</dbReference>
<evidence type="ECO:0000313" key="3">
    <source>
        <dbReference type="EnsemblMetazoa" id="tetur07g07480.1"/>
    </source>
</evidence>
<keyword evidence="4" id="KW-1185">Reference proteome</keyword>
<dbReference type="PANTHER" id="PTHR11999:SF167">
    <property type="entry name" value="AROMATIC-L-AMINO-ACID DECARBOXYLASE"/>
    <property type="match status" value="1"/>
</dbReference>
<evidence type="ECO:0000313" key="4">
    <source>
        <dbReference type="Proteomes" id="UP000015104"/>
    </source>
</evidence>
<dbReference type="SUPFAM" id="SSF53383">
    <property type="entry name" value="PLP-dependent transferases"/>
    <property type="match status" value="1"/>
</dbReference>
<evidence type="ECO:0000256" key="2">
    <source>
        <dbReference type="ARBA" id="ARBA00022793"/>
    </source>
</evidence>
<dbReference type="GO" id="GO:0005737">
    <property type="term" value="C:cytoplasm"/>
    <property type="evidence" value="ECO:0007669"/>
    <property type="project" value="TreeGrafter"/>
</dbReference>
<protein>
    <submittedName>
        <fullName evidence="3">Uncharacterized protein</fullName>
    </submittedName>
</protein>
<reference evidence="4" key="1">
    <citation type="submission" date="2011-08" db="EMBL/GenBank/DDBJ databases">
        <authorList>
            <person name="Rombauts S."/>
        </authorList>
    </citation>
    <scope>NUCLEOTIDE SEQUENCE</scope>
    <source>
        <strain evidence="4">London</strain>
    </source>
</reference>
<dbReference type="InterPro" id="IPR010977">
    <property type="entry name" value="Aromatic_deC"/>
</dbReference>
<comment type="subunit">
    <text evidence="1">Homodimer.</text>
</comment>
<evidence type="ECO:0000256" key="1">
    <source>
        <dbReference type="ARBA" id="ARBA00011738"/>
    </source>
</evidence>
<keyword evidence="2" id="KW-0210">Decarboxylase</keyword>
<dbReference type="Gene3D" id="1.20.1340.10">
    <property type="entry name" value="dopa decarboxylase, N-terminal domain"/>
    <property type="match status" value="1"/>
</dbReference>
<dbReference type="PANTHER" id="PTHR11999">
    <property type="entry name" value="GROUP II PYRIDOXAL-5-PHOSPHATE DECARBOXYLASE"/>
    <property type="match status" value="1"/>
</dbReference>
<organism evidence="3 4">
    <name type="scientific">Tetranychus urticae</name>
    <name type="common">Two-spotted spider mite</name>
    <dbReference type="NCBI Taxonomy" id="32264"/>
    <lineage>
        <taxon>Eukaryota</taxon>
        <taxon>Metazoa</taxon>
        <taxon>Ecdysozoa</taxon>
        <taxon>Arthropoda</taxon>
        <taxon>Chelicerata</taxon>
        <taxon>Arachnida</taxon>
        <taxon>Acari</taxon>
        <taxon>Acariformes</taxon>
        <taxon>Trombidiformes</taxon>
        <taxon>Prostigmata</taxon>
        <taxon>Eleutherengona</taxon>
        <taxon>Raphignathae</taxon>
        <taxon>Tetranychoidea</taxon>
        <taxon>Tetranychidae</taxon>
        <taxon>Tetranychus</taxon>
    </lineage>
</organism>
<proteinExistence type="predicted"/>
<dbReference type="GO" id="GO:0004058">
    <property type="term" value="F:aromatic-L-amino-acid decarboxylase activity"/>
    <property type="evidence" value="ECO:0007669"/>
    <property type="project" value="TreeGrafter"/>
</dbReference>
<dbReference type="EnsemblMetazoa" id="tetur07g07480.1">
    <property type="protein sequence ID" value="tetur07g07480.1"/>
    <property type="gene ID" value="tetur07g07480"/>
</dbReference>
<dbReference type="EMBL" id="CAEY01001896">
    <property type="status" value="NOT_ANNOTATED_CDS"/>
    <property type="molecule type" value="Genomic_DNA"/>
</dbReference>
<dbReference type="GO" id="GO:0006584">
    <property type="term" value="P:catecholamine metabolic process"/>
    <property type="evidence" value="ECO:0007669"/>
    <property type="project" value="TreeGrafter"/>
</dbReference>
<accession>T1KA71</accession>
<name>T1KA71_TETUR</name>
<dbReference type="eggNOG" id="KOG0628">
    <property type="taxonomic scope" value="Eukaryota"/>
</dbReference>
<sequence length="140" mass="16701">MDSKQFREAAKQLVDYICDYHDNIRDRDVLPAVQPYFLEKQMPGSAPENGEPWTSVFNDIEKLIMPGVSKTYFLVTCHGLGYFSWQQIAMQFAHVHVMDYSKTSQRLYETKQRHLWDLRFSPLLQCNYVNNFKELHKQYR</sequence>